<feature type="compositionally biased region" description="Polar residues" evidence="1">
    <location>
        <begin position="190"/>
        <end position="209"/>
    </location>
</feature>
<sequence>MVPGKAVPEKTREEPRVDSGAALSDPATLSGGSANNKLTMPILRNTNWNYGAPKARYRKNELQLRQPKGFPIKPLKITLDRAREEAELEAAAKRYADPDFEIYEDWKENNELEEADDYDGKVEPESEVEDSIAEDTLDDFAYDNMDGNADDSDASAELPTSRVIPEKPTALVDSLGRTRAATNRRKAQEVSDSIISLGVSRQGNGNATVDNKKRKHTNTQMAKQPRKTLPKKSV</sequence>
<feature type="compositionally biased region" description="Basic residues" evidence="1">
    <location>
        <begin position="224"/>
        <end position="234"/>
    </location>
</feature>
<gene>
    <name evidence="2" type="ORF">AA0119_g130</name>
</gene>
<proteinExistence type="predicted"/>
<dbReference type="Proteomes" id="UP000293195">
    <property type="component" value="Unassembled WGS sequence"/>
</dbReference>
<dbReference type="EMBL" id="PDXF01000001">
    <property type="protein sequence ID" value="RYR80155.1"/>
    <property type="molecule type" value="Genomic_DNA"/>
</dbReference>
<feature type="compositionally biased region" description="Basic and acidic residues" evidence="1">
    <location>
        <begin position="7"/>
        <end position="17"/>
    </location>
</feature>
<feature type="region of interest" description="Disordered" evidence="1">
    <location>
        <begin position="1"/>
        <end position="38"/>
    </location>
</feature>
<comment type="caution">
    <text evidence="2">The sequence shown here is derived from an EMBL/GenBank/DDBJ whole genome shotgun (WGS) entry which is preliminary data.</text>
</comment>
<organism evidence="2 3">
    <name type="scientific">Alternaria tenuissima</name>
    <dbReference type="NCBI Taxonomy" id="119927"/>
    <lineage>
        <taxon>Eukaryota</taxon>
        <taxon>Fungi</taxon>
        <taxon>Dikarya</taxon>
        <taxon>Ascomycota</taxon>
        <taxon>Pezizomycotina</taxon>
        <taxon>Dothideomycetes</taxon>
        <taxon>Pleosporomycetidae</taxon>
        <taxon>Pleosporales</taxon>
        <taxon>Pleosporineae</taxon>
        <taxon>Pleosporaceae</taxon>
        <taxon>Alternaria</taxon>
        <taxon>Alternaria sect. Alternaria</taxon>
        <taxon>Alternaria alternata complex</taxon>
    </lineage>
</organism>
<evidence type="ECO:0000313" key="3">
    <source>
        <dbReference type="Proteomes" id="UP000293195"/>
    </source>
</evidence>
<accession>A0ABY0HL20</accession>
<reference evidence="3" key="1">
    <citation type="journal article" date="2019" name="bioRxiv">
        <title>Genomics, evolutionary history and diagnostics of the Alternaria alternata species group including apple and Asian pear pathotypes.</title>
        <authorList>
            <person name="Armitage A.D."/>
            <person name="Cockerton H.M."/>
            <person name="Sreenivasaprasad S."/>
            <person name="Woodhall J.W."/>
            <person name="Lane C.R."/>
            <person name="Harrison R.J."/>
            <person name="Clarkson J.P."/>
        </authorList>
    </citation>
    <scope>NUCLEOTIDE SEQUENCE [LARGE SCALE GENOMIC DNA]</scope>
    <source>
        <strain evidence="3">FERA 635</strain>
    </source>
</reference>
<evidence type="ECO:0000313" key="2">
    <source>
        <dbReference type="EMBL" id="RYR80155.1"/>
    </source>
</evidence>
<keyword evidence="3" id="KW-1185">Reference proteome</keyword>
<protein>
    <submittedName>
        <fullName evidence="2">Uncharacterized protein</fullName>
    </submittedName>
</protein>
<feature type="compositionally biased region" description="Acidic residues" evidence="1">
    <location>
        <begin position="125"/>
        <end position="141"/>
    </location>
</feature>
<evidence type="ECO:0000256" key="1">
    <source>
        <dbReference type="SAM" id="MobiDB-lite"/>
    </source>
</evidence>
<feature type="region of interest" description="Disordered" evidence="1">
    <location>
        <begin position="108"/>
        <end position="234"/>
    </location>
</feature>
<name>A0ABY0HL20_9PLEO</name>